<evidence type="ECO:0000313" key="2">
    <source>
        <dbReference type="EMBL" id="CAQ03361.1"/>
    </source>
</evidence>
<geneLocation type="plasmid" evidence="1 3">
    <name>pCSL1</name>
</geneLocation>
<dbReference type="HOGENOM" id="CLU_199586_0_0_11"/>
<protein>
    <recommendedName>
        <fullName evidence="4">Antitoxin VbhA domain-containing protein</fullName>
    </recommendedName>
</protein>
<organism evidence="1 3">
    <name type="scientific">Clavibacter sepedonicus</name>
    <name type="common">Clavibacter michiganensis subsp. sepedonicus</name>
    <dbReference type="NCBI Taxonomy" id="31964"/>
    <lineage>
        <taxon>Bacteria</taxon>
        <taxon>Bacillati</taxon>
        <taxon>Actinomycetota</taxon>
        <taxon>Actinomycetes</taxon>
        <taxon>Micrococcales</taxon>
        <taxon>Microbacteriaceae</taxon>
        <taxon>Clavibacter</taxon>
    </lineage>
</organism>
<dbReference type="eggNOG" id="ENOG502ZSR2">
    <property type="taxonomic scope" value="Bacteria"/>
</dbReference>
<keyword evidence="3" id="KW-1185">Reference proteome</keyword>
<dbReference type="EMBL" id="AM849036">
    <property type="protein sequence ID" value="CAQ03361.1"/>
    <property type="molecule type" value="Genomic_DNA"/>
</dbReference>
<proteinExistence type="predicted"/>
<gene>
    <name evidence="1" type="ordered locus">pCSL0006</name>
    <name evidence="2" type="ordered locus">pCSL0119</name>
</gene>
<dbReference type="RefSeq" id="WP_012300321.1">
    <property type="nucleotide sequence ID" value="NC_010408.1"/>
</dbReference>
<accession>B0RJ63</accession>
<dbReference type="Proteomes" id="UP000001318">
    <property type="component" value="Plasmid pCSL1"/>
</dbReference>
<name>B0RJ63_CLASE</name>
<dbReference type="KEGG" id="cms:pCSL0006"/>
<reference evidence="1 3" key="1">
    <citation type="journal article" date="2008" name="J. Bacteriol.">
        <title>Genome of the actinomycete plant pathogen Clavibacter michiganensis subsp. sepedonicus suggests recent niche adaptation.</title>
        <authorList>
            <person name="Bentley S.D."/>
            <person name="Corton C."/>
            <person name="Brown S.E."/>
            <person name="Barron A."/>
            <person name="Clark L."/>
            <person name="Doggett J."/>
            <person name="Harris B."/>
            <person name="Ormond D."/>
            <person name="Quail M.A."/>
            <person name="May G."/>
            <person name="Francis D."/>
            <person name="Knudson D."/>
            <person name="Parkhill J."/>
            <person name="Ishimaru C.A."/>
        </authorList>
    </citation>
    <scope>NUCLEOTIDE SEQUENCE [LARGE SCALE GENOMIC DNA]</scope>
    <source>
        <strain evidence="3">ATCC 33113 / DSM 20744 / JCM 9667 / LMG 2889 / ICMP 2535 / C-1</strain>
        <strain evidence="1">ATCC33113</strain>
        <plasmid evidence="1 3">pCSL1</plasmid>
    </source>
</reference>
<evidence type="ECO:0000313" key="1">
    <source>
        <dbReference type="EMBL" id="CAQ03253.1"/>
    </source>
</evidence>
<dbReference type="KEGG" id="cms:pCSL0119"/>
<dbReference type="EMBL" id="AM849036">
    <property type="protein sequence ID" value="CAQ03253.1"/>
    <property type="molecule type" value="Genomic_DNA"/>
</dbReference>
<dbReference type="CDD" id="cd11586">
    <property type="entry name" value="VbhA_like"/>
    <property type="match status" value="1"/>
</dbReference>
<evidence type="ECO:0000313" key="3">
    <source>
        <dbReference type="Proteomes" id="UP000001318"/>
    </source>
</evidence>
<dbReference type="AlphaFoldDB" id="B0RJ63"/>
<evidence type="ECO:0008006" key="4">
    <source>
        <dbReference type="Google" id="ProtNLM"/>
    </source>
</evidence>
<dbReference type="OrthoDB" id="3267974at2"/>
<sequence>MTDPDTPTDAQVQERLAFATAGLALGGHEITDPVLLDILERAAQHQITSDEAIAQIRAHIQG</sequence>
<dbReference type="GeneID" id="29472876"/>
<keyword evidence="1" id="KW-0614">Plasmid</keyword>
<dbReference type="InterPro" id="IPR033788">
    <property type="entry name" value="VbhA-like"/>
</dbReference>